<feature type="region of interest" description="Disordered" evidence="1">
    <location>
        <begin position="56"/>
        <end position="89"/>
    </location>
</feature>
<accession>A0AAV7HU29</accession>
<gene>
    <name evidence="2" type="ORF">KQX54_014383</name>
</gene>
<evidence type="ECO:0000256" key="1">
    <source>
        <dbReference type="SAM" id="MobiDB-lite"/>
    </source>
</evidence>
<name>A0AAV7HU29_COTGL</name>
<feature type="compositionally biased region" description="Basic residues" evidence="1">
    <location>
        <begin position="167"/>
        <end position="178"/>
    </location>
</feature>
<comment type="caution">
    <text evidence="2">The sequence shown here is derived from an EMBL/GenBank/DDBJ whole genome shotgun (WGS) entry which is preliminary data.</text>
</comment>
<feature type="compositionally biased region" description="Low complexity" evidence="1">
    <location>
        <begin position="71"/>
        <end position="89"/>
    </location>
</feature>
<organism evidence="2 3">
    <name type="scientific">Cotesia glomerata</name>
    <name type="common">Lepidopteran parasitic wasp</name>
    <name type="synonym">Apanteles glomeratus</name>
    <dbReference type="NCBI Taxonomy" id="32391"/>
    <lineage>
        <taxon>Eukaryota</taxon>
        <taxon>Metazoa</taxon>
        <taxon>Ecdysozoa</taxon>
        <taxon>Arthropoda</taxon>
        <taxon>Hexapoda</taxon>
        <taxon>Insecta</taxon>
        <taxon>Pterygota</taxon>
        <taxon>Neoptera</taxon>
        <taxon>Endopterygota</taxon>
        <taxon>Hymenoptera</taxon>
        <taxon>Apocrita</taxon>
        <taxon>Ichneumonoidea</taxon>
        <taxon>Braconidae</taxon>
        <taxon>Microgastrinae</taxon>
        <taxon>Cotesia</taxon>
    </lineage>
</organism>
<feature type="region of interest" description="Disordered" evidence="1">
    <location>
        <begin position="155"/>
        <end position="228"/>
    </location>
</feature>
<reference evidence="2 3" key="1">
    <citation type="journal article" date="2021" name="J. Hered.">
        <title>A chromosome-level genome assembly of the parasitoid wasp, Cotesia glomerata (Hymenoptera: Braconidae).</title>
        <authorList>
            <person name="Pinto B.J."/>
            <person name="Weis J.J."/>
            <person name="Gamble T."/>
            <person name="Ode P.J."/>
            <person name="Paul R."/>
            <person name="Zaspel J.M."/>
        </authorList>
    </citation>
    <scope>NUCLEOTIDE SEQUENCE [LARGE SCALE GENOMIC DNA]</scope>
    <source>
        <strain evidence="2">CgM1</strain>
    </source>
</reference>
<dbReference type="Proteomes" id="UP000826195">
    <property type="component" value="Unassembled WGS sequence"/>
</dbReference>
<evidence type="ECO:0000313" key="2">
    <source>
        <dbReference type="EMBL" id="KAH0535160.1"/>
    </source>
</evidence>
<sequence length="228" mass="25019">MEECMKIFKHLVVGNLQEDQTKEGVLLANRLTGYSLVLGMDFEVELRCTRVFTRSQPPAATPRRRSVSSVPAPARTTPATTAEPTPMEMEEAAALPTRNQPAADTQAASTSTFKLPECPPHLLPAFTAYRASVYKEALERAAKTGVMETGIPRAEEVPEPEPSNVSVRRKTGKKRKKGELRGPNWAVMEFGGSGEPVFEDSGMKDETIFNDLDEGDNDDLQLNHGEDS</sequence>
<dbReference type="EMBL" id="JAHXZJ010002982">
    <property type="protein sequence ID" value="KAH0535160.1"/>
    <property type="molecule type" value="Genomic_DNA"/>
</dbReference>
<protein>
    <submittedName>
        <fullName evidence="2">Uncharacterized protein</fullName>
    </submittedName>
</protein>
<dbReference type="AlphaFoldDB" id="A0AAV7HU29"/>
<proteinExistence type="predicted"/>
<evidence type="ECO:0000313" key="3">
    <source>
        <dbReference type="Proteomes" id="UP000826195"/>
    </source>
</evidence>
<keyword evidence="3" id="KW-1185">Reference proteome</keyword>